<evidence type="ECO:0008006" key="4">
    <source>
        <dbReference type="Google" id="ProtNLM"/>
    </source>
</evidence>
<dbReference type="InterPro" id="IPR024835">
    <property type="entry name" value="SYCP2-like"/>
</dbReference>
<sequence length="1175" mass="132673">TVDEWDTLVPAIPLLFRRILSCMVFNSSFLSSDNDVEVIYKVTDAFMCMVDKTPKLKHFMMELNGVKILQLVIWEDLRFVVRKRILFRFKKLLKTLPGPQRKDLIGQSHFLQSSFVVMLPFCGDYEFQEYLTELLVRLALSRLDWKNLLKSWFSEFPSIVTAVDFLDTKNYEVSCRKFLNAVNESQPSDGRVHSLPCLHAVVSGSIELLKPDGYDELWLDCSPREGDMDLLVDGGAGSWARVTVEFSHVRSIKCSHISWRNGPEEIDCCQLLIEVQPPVSIPLETQISFSELVVVLKKDFRFQELENCFLKTIYAYYYEPERARSFSSSFVGTRRAPTSLLTTSSSRKTSLANVTLSSIEKDRSNATLGSSTSASKLPRFAATFARKHITASTPLKNKDGGKIDAKRQVLKKNEKIFKPEIRSEDGPVSMPIRQRTSVSDTVTLTACRDLKTDSEPFKEITSNFLLSPMETFENPVNHSLESNELCLPSDSQKLMEEVTRHNILSSNGHDSIVVVSENGLESMTTNERTTPHEEPTHYSSIQPIPTSQIVDLITAEGSRVSNSTLDHGGFLVPGIPPSQEVFGAKHSSLVDFKALNAPQPESKGTSPELSPKCLPFKKKFFGKFRKPLADLTESEASYSSCSTRISKRNFDGSVQIRSPNFNPDLKHNGGRKIVEDPTDPFNFVDDTTGNNHEHVDNTKPEFREPTMIKRNRRKLYTPGEDEALHSNERDSLVIPFHQQSIWNSRAKDLELSSPYRRPIQGKSILDSSQDGSKHKKKVRKSRSKKNVNEGNCKEYLSDIVNAKENDVRRNLRSRKRVNYKMESESDCEMNSRQPKSAKQPRTFRSRKVEPLRSEVVAMSPPMPSCSSPCLPPNDIDHTALSPPCIPVNVPEPESLQVSPQSLDDVNIHPVKMKISKKRQVKRSKGNVDGNKKKSRGKPLLPSSGSASSTQFSDVIQCDAVEPDNFRTPFPAPIYPTAPTETKETLPDERIMINPGEMNRQPVGSNVLCVDLPSEANRQCEEKATLCVQQEYSMDTSMSIPIRTISQQKDMHGLMDQIWSQVKMYVNGVKRDETTIVESVEVNLRTCLDTHKTVMKVIEEEMMNIARSAANVQSAYEKAVANFDVVNDMMKAIESIHRESSIAASVRNKDPRSFSQLRQQIYKLVNESLFQKSLEK</sequence>
<dbReference type="PANTHER" id="PTHR15607">
    <property type="entry name" value="SYNAPTONEMAL COMPLEX PROTEIN-RELATED"/>
    <property type="match status" value="1"/>
</dbReference>
<feature type="compositionally biased region" description="Basic and acidic residues" evidence="1">
    <location>
        <begin position="664"/>
        <end position="675"/>
    </location>
</feature>
<feature type="region of interest" description="Disordered" evidence="1">
    <location>
        <begin position="811"/>
        <end position="846"/>
    </location>
</feature>
<dbReference type="AlphaFoldDB" id="A0A8S9XD86"/>
<name>A0A8S9XD86_APOLU</name>
<dbReference type="OrthoDB" id="6356536at2759"/>
<feature type="region of interest" description="Disordered" evidence="1">
    <location>
        <begin position="915"/>
        <end position="951"/>
    </location>
</feature>
<reference evidence="2" key="1">
    <citation type="journal article" date="2021" name="Mol. Ecol. Resour.">
        <title>Apolygus lucorum genome provides insights into omnivorousness and mesophyll feeding.</title>
        <authorList>
            <person name="Liu Y."/>
            <person name="Liu H."/>
            <person name="Wang H."/>
            <person name="Huang T."/>
            <person name="Liu B."/>
            <person name="Yang B."/>
            <person name="Yin L."/>
            <person name="Li B."/>
            <person name="Zhang Y."/>
            <person name="Zhang S."/>
            <person name="Jiang F."/>
            <person name="Zhang X."/>
            <person name="Ren Y."/>
            <person name="Wang B."/>
            <person name="Wang S."/>
            <person name="Lu Y."/>
            <person name="Wu K."/>
            <person name="Fan W."/>
            <person name="Wang G."/>
        </authorList>
    </citation>
    <scope>NUCLEOTIDE SEQUENCE</scope>
    <source>
        <strain evidence="2">12Hb</strain>
    </source>
</reference>
<evidence type="ECO:0000313" key="2">
    <source>
        <dbReference type="EMBL" id="KAF6206494.1"/>
    </source>
</evidence>
<feature type="region of interest" description="Disordered" evidence="1">
    <location>
        <begin position="753"/>
        <end position="789"/>
    </location>
</feature>
<dbReference type="PANTHER" id="PTHR15607:SF18">
    <property type="entry name" value="SYNAPTONEMAL COMPLEX PROTEIN 2-LIKE ISOFORM X1"/>
    <property type="match status" value="1"/>
</dbReference>
<organism evidence="2 3">
    <name type="scientific">Apolygus lucorum</name>
    <name type="common">Small green plant bug</name>
    <name type="synonym">Lygocoris lucorum</name>
    <dbReference type="NCBI Taxonomy" id="248454"/>
    <lineage>
        <taxon>Eukaryota</taxon>
        <taxon>Metazoa</taxon>
        <taxon>Ecdysozoa</taxon>
        <taxon>Arthropoda</taxon>
        <taxon>Hexapoda</taxon>
        <taxon>Insecta</taxon>
        <taxon>Pterygota</taxon>
        <taxon>Neoptera</taxon>
        <taxon>Paraneoptera</taxon>
        <taxon>Hemiptera</taxon>
        <taxon>Heteroptera</taxon>
        <taxon>Panheteroptera</taxon>
        <taxon>Cimicomorpha</taxon>
        <taxon>Miridae</taxon>
        <taxon>Mirini</taxon>
        <taxon>Apolygus</taxon>
    </lineage>
</organism>
<gene>
    <name evidence="2" type="ORF">GE061_017727</name>
</gene>
<accession>A0A8S9XD86</accession>
<proteinExistence type="predicted"/>
<keyword evidence="3" id="KW-1185">Reference proteome</keyword>
<feature type="compositionally biased region" description="Polar residues" evidence="1">
    <location>
        <begin position="942"/>
        <end position="951"/>
    </location>
</feature>
<evidence type="ECO:0000256" key="1">
    <source>
        <dbReference type="SAM" id="MobiDB-lite"/>
    </source>
</evidence>
<comment type="caution">
    <text evidence="2">The sequence shown here is derived from an EMBL/GenBank/DDBJ whole genome shotgun (WGS) entry which is preliminary data.</text>
</comment>
<protein>
    <recommendedName>
        <fullName evidence="4">Synaptonemal complex protein 2 Spt16M-like domain-containing protein</fullName>
    </recommendedName>
</protein>
<feature type="compositionally biased region" description="Basic residues" evidence="1">
    <location>
        <begin position="773"/>
        <end position="785"/>
    </location>
</feature>
<evidence type="ECO:0000313" key="3">
    <source>
        <dbReference type="Proteomes" id="UP000466442"/>
    </source>
</evidence>
<dbReference type="Proteomes" id="UP000466442">
    <property type="component" value="Unassembled WGS sequence"/>
</dbReference>
<feature type="region of interest" description="Disordered" evidence="1">
    <location>
        <begin position="657"/>
        <end position="677"/>
    </location>
</feature>
<dbReference type="EMBL" id="WIXP02000008">
    <property type="protein sequence ID" value="KAF6206494.1"/>
    <property type="molecule type" value="Genomic_DNA"/>
</dbReference>
<feature type="compositionally biased region" description="Basic residues" evidence="1">
    <location>
        <begin position="915"/>
        <end position="924"/>
    </location>
</feature>
<feature type="non-terminal residue" evidence="2">
    <location>
        <position position="1175"/>
    </location>
</feature>